<organism evidence="1 2">
    <name type="scientific">Halomarina oriensis</name>
    <dbReference type="NCBI Taxonomy" id="671145"/>
    <lineage>
        <taxon>Archaea</taxon>
        <taxon>Methanobacteriati</taxon>
        <taxon>Methanobacteriota</taxon>
        <taxon>Stenosarchaea group</taxon>
        <taxon>Halobacteria</taxon>
        <taxon>Halobacteriales</taxon>
        <taxon>Natronomonadaceae</taxon>
        <taxon>Halomarina</taxon>
    </lineage>
</organism>
<proteinExistence type="predicted"/>
<dbReference type="AlphaFoldDB" id="A0A6B0GNG6"/>
<sequence length="83" mass="9341">MPGHQLRTGIEEVEPVDNGVETKLRAREEFAREGELIIRETDVSLLDSGGISFYQRVQGDRELVTLGSEVVERLVEEAEERGD</sequence>
<dbReference type="Proteomes" id="UP000451471">
    <property type="component" value="Unassembled WGS sequence"/>
</dbReference>
<dbReference type="RefSeq" id="WP_158202862.1">
    <property type="nucleotide sequence ID" value="NZ_WSZK01000004.1"/>
</dbReference>
<evidence type="ECO:0000313" key="1">
    <source>
        <dbReference type="EMBL" id="MWG33128.1"/>
    </source>
</evidence>
<evidence type="ECO:0000313" key="2">
    <source>
        <dbReference type="Proteomes" id="UP000451471"/>
    </source>
</evidence>
<name>A0A6B0GNG6_9EURY</name>
<accession>A0A6B0GNG6</accession>
<reference evidence="1 2" key="1">
    <citation type="submission" date="2019-12" db="EMBL/GenBank/DDBJ databases">
        <title>Halocatena pleomorpha gen. nov. sp. nov., an extremely halophilic archaeon of family Halobacteriaceae isolated from saltpan soil.</title>
        <authorList>
            <person name="Pal Y."/>
            <person name="Verma A."/>
            <person name="Krishnamurthi S."/>
            <person name="Kumar P."/>
        </authorList>
    </citation>
    <scope>NUCLEOTIDE SEQUENCE [LARGE SCALE GENOMIC DNA]</scope>
    <source>
        <strain evidence="1 2">JCM 16495</strain>
    </source>
</reference>
<dbReference type="EMBL" id="WSZK01000004">
    <property type="protein sequence ID" value="MWG33128.1"/>
    <property type="molecule type" value="Genomic_DNA"/>
</dbReference>
<gene>
    <name evidence="1" type="ORF">GQS65_01260</name>
</gene>
<comment type="caution">
    <text evidence="1">The sequence shown here is derived from an EMBL/GenBank/DDBJ whole genome shotgun (WGS) entry which is preliminary data.</text>
</comment>
<keyword evidence="2" id="KW-1185">Reference proteome</keyword>
<protein>
    <submittedName>
        <fullName evidence="1">Uncharacterized protein</fullName>
    </submittedName>
</protein>